<dbReference type="Gene3D" id="2.40.160.210">
    <property type="entry name" value="Acyl-CoA thioesterase, double hotdog domain"/>
    <property type="match status" value="1"/>
</dbReference>
<dbReference type="PANTHER" id="PTHR38110">
    <property type="entry name" value="CHROMOSOME 23, WHOLE GENOME SHOTGUN SEQUENCE"/>
    <property type="match status" value="1"/>
</dbReference>
<keyword evidence="4" id="KW-1185">Reference proteome</keyword>
<evidence type="ECO:0000259" key="1">
    <source>
        <dbReference type="Pfam" id="PF13622"/>
    </source>
</evidence>
<protein>
    <submittedName>
        <fullName evidence="3">Acyl-CoA thioesterase</fullName>
    </submittedName>
</protein>
<feature type="domain" description="Acyl-CoA thioesterase-like C-terminal" evidence="2">
    <location>
        <begin position="139"/>
        <end position="274"/>
    </location>
</feature>
<reference evidence="3 4" key="1">
    <citation type="submission" date="2017-12" db="EMBL/GenBank/DDBJ databases">
        <title>Sequencing the genomes of 1000 Actinobacteria strains.</title>
        <authorList>
            <person name="Klenk H.-P."/>
        </authorList>
    </citation>
    <scope>NUCLEOTIDE SEQUENCE [LARGE SCALE GENOMIC DNA]</scope>
    <source>
        <strain evidence="3 4">DSM 12806</strain>
    </source>
</reference>
<feature type="domain" description="Acyl-CoA thioesterase-like N-terminal HotDog" evidence="1">
    <location>
        <begin position="30"/>
        <end position="117"/>
    </location>
</feature>
<name>A0A2N3YI35_9MICO</name>
<dbReference type="InterPro" id="IPR049449">
    <property type="entry name" value="TesB_ACOT8-like_N"/>
</dbReference>
<accession>A0A2N3YI35</accession>
<dbReference type="InterPro" id="IPR052389">
    <property type="entry name" value="Sec_Metab_Biosynth-Assoc"/>
</dbReference>
<proteinExistence type="predicted"/>
<sequence length="288" mass="29602">MSELDDLLRVTWGRAADGGAPTEAEAALGDGWAVGPAVNGGAVMAVAAAALGEAFAGAGHPDLLTWSAFFLSPTAPGPVHLQVETLRSGRTVSTGQVLVLQDDGGGRRERARVTATLADLGVMAEPAHRAPAAPTMPPPEACVPARRDGSPLAAAITILDRLDVRVDPATAGFAAGRPTGRGELRAWLRLADGHEPDVAVLPLAVDCLMPVAFDLGVAGWAPTFELTGQVLGRPAPGWLQVRLHADTVAGGVYVEDADVWDSTGRLVARSRQLAGIRVPEGGLPPRAG</sequence>
<evidence type="ECO:0000259" key="2">
    <source>
        <dbReference type="Pfam" id="PF20789"/>
    </source>
</evidence>
<organism evidence="3 4">
    <name type="scientific">Phycicoccus duodecadis</name>
    <dbReference type="NCBI Taxonomy" id="173053"/>
    <lineage>
        <taxon>Bacteria</taxon>
        <taxon>Bacillati</taxon>
        <taxon>Actinomycetota</taxon>
        <taxon>Actinomycetes</taxon>
        <taxon>Micrococcales</taxon>
        <taxon>Intrasporangiaceae</taxon>
        <taxon>Phycicoccus</taxon>
    </lineage>
</organism>
<dbReference type="InterPro" id="IPR049450">
    <property type="entry name" value="ACOT8-like_C"/>
</dbReference>
<evidence type="ECO:0000313" key="3">
    <source>
        <dbReference type="EMBL" id="PKW26517.1"/>
    </source>
</evidence>
<dbReference type="PANTHER" id="PTHR38110:SF1">
    <property type="entry name" value="THIOESTERASE DOMAIN-CONTAINING PROTEIN"/>
    <property type="match status" value="1"/>
</dbReference>
<dbReference type="EMBL" id="PJNE01000001">
    <property type="protein sequence ID" value="PKW26517.1"/>
    <property type="molecule type" value="Genomic_DNA"/>
</dbReference>
<dbReference type="RefSeq" id="WP_245861996.1">
    <property type="nucleotide sequence ID" value="NZ_PJNE01000001.1"/>
</dbReference>
<dbReference type="AlphaFoldDB" id="A0A2N3YI35"/>
<dbReference type="SUPFAM" id="SSF54637">
    <property type="entry name" value="Thioesterase/thiol ester dehydrase-isomerase"/>
    <property type="match status" value="2"/>
</dbReference>
<dbReference type="Proteomes" id="UP000233781">
    <property type="component" value="Unassembled WGS sequence"/>
</dbReference>
<comment type="caution">
    <text evidence="3">The sequence shown here is derived from an EMBL/GenBank/DDBJ whole genome shotgun (WGS) entry which is preliminary data.</text>
</comment>
<dbReference type="Pfam" id="PF20789">
    <property type="entry name" value="4HBT_3C"/>
    <property type="match status" value="1"/>
</dbReference>
<dbReference type="Pfam" id="PF13622">
    <property type="entry name" value="4HBT_3"/>
    <property type="match status" value="1"/>
</dbReference>
<evidence type="ECO:0000313" key="4">
    <source>
        <dbReference type="Proteomes" id="UP000233781"/>
    </source>
</evidence>
<dbReference type="InterPro" id="IPR042171">
    <property type="entry name" value="Acyl-CoA_hotdog"/>
</dbReference>
<dbReference type="InterPro" id="IPR029069">
    <property type="entry name" value="HotDog_dom_sf"/>
</dbReference>
<gene>
    <name evidence="3" type="ORF">ATL31_1329</name>
</gene>